<dbReference type="Gramene" id="MELO3C029951.2.1">
    <property type="protein sequence ID" value="MELO3C029951.2.1"/>
    <property type="gene ID" value="MELO3C029951.2"/>
</dbReference>
<feature type="region of interest" description="Disordered" evidence="1">
    <location>
        <begin position="47"/>
        <end position="74"/>
    </location>
</feature>
<proteinExistence type="predicted"/>
<evidence type="ECO:0000313" key="2">
    <source>
        <dbReference type="EnsemblPlants" id="MELO3C029951.2.1"/>
    </source>
</evidence>
<accession>A0A9I9E7P7</accession>
<evidence type="ECO:0008006" key="3">
    <source>
        <dbReference type="Google" id="ProtNLM"/>
    </source>
</evidence>
<reference evidence="2" key="1">
    <citation type="submission" date="2023-03" db="UniProtKB">
        <authorList>
            <consortium name="EnsemblPlants"/>
        </authorList>
    </citation>
    <scope>IDENTIFICATION</scope>
</reference>
<organism evidence="2">
    <name type="scientific">Cucumis melo</name>
    <name type="common">Muskmelon</name>
    <dbReference type="NCBI Taxonomy" id="3656"/>
    <lineage>
        <taxon>Eukaryota</taxon>
        <taxon>Viridiplantae</taxon>
        <taxon>Streptophyta</taxon>
        <taxon>Embryophyta</taxon>
        <taxon>Tracheophyta</taxon>
        <taxon>Spermatophyta</taxon>
        <taxon>Magnoliopsida</taxon>
        <taxon>eudicotyledons</taxon>
        <taxon>Gunneridae</taxon>
        <taxon>Pentapetalae</taxon>
        <taxon>rosids</taxon>
        <taxon>fabids</taxon>
        <taxon>Cucurbitales</taxon>
        <taxon>Cucurbitaceae</taxon>
        <taxon>Benincaseae</taxon>
        <taxon>Cucumis</taxon>
    </lineage>
</organism>
<protein>
    <recommendedName>
        <fullName evidence="3">Retrotransposon protein</fullName>
    </recommendedName>
</protein>
<dbReference type="EnsemblPlants" id="MELO3C029951.2.1">
    <property type="protein sequence ID" value="MELO3C029951.2.1"/>
    <property type="gene ID" value="MELO3C029951.2"/>
</dbReference>
<evidence type="ECO:0000256" key="1">
    <source>
        <dbReference type="SAM" id="MobiDB-lite"/>
    </source>
</evidence>
<dbReference type="AlphaFoldDB" id="A0A9I9E7P7"/>
<name>A0A9I9E7P7_CUCME</name>
<sequence length="110" mass="12080">MTKIRVTQHTQLLVVTTSQTLRPQTNGLNGGMHLLHRCSTNGSCITGTQSSPSTGRGGMPSRLPRGLGEHGGWRSDKGTYRPSYLAQLIRMLRERMLDCGLTTTVIESRI</sequence>